<protein>
    <recommendedName>
        <fullName evidence="3">Type IX secretion system membrane protein, PorP/SprF family</fullName>
    </recommendedName>
</protein>
<keyword evidence="2" id="KW-1185">Reference proteome</keyword>
<dbReference type="Proteomes" id="UP001500298">
    <property type="component" value="Unassembled WGS sequence"/>
</dbReference>
<comment type="caution">
    <text evidence="1">The sequence shown here is derived from an EMBL/GenBank/DDBJ whole genome shotgun (WGS) entry which is preliminary data.</text>
</comment>
<evidence type="ECO:0008006" key="3">
    <source>
        <dbReference type="Google" id="ProtNLM"/>
    </source>
</evidence>
<dbReference type="InterPro" id="IPR019861">
    <property type="entry name" value="PorP/SprF_Bacteroidetes"/>
</dbReference>
<dbReference type="RefSeq" id="WP_345374749.1">
    <property type="nucleotide sequence ID" value="NZ_BAABJX010000062.1"/>
</dbReference>
<proteinExistence type="predicted"/>
<dbReference type="EMBL" id="BAABJX010000062">
    <property type="protein sequence ID" value="GAA4849799.1"/>
    <property type="molecule type" value="Genomic_DNA"/>
</dbReference>
<name>A0ABP9DKN9_9BACT</name>
<gene>
    <name evidence="1" type="ORF">GCM10023331_38120</name>
</gene>
<reference evidence="2" key="1">
    <citation type="journal article" date="2019" name="Int. J. Syst. Evol. Microbiol.">
        <title>The Global Catalogue of Microorganisms (GCM) 10K type strain sequencing project: providing services to taxonomists for standard genome sequencing and annotation.</title>
        <authorList>
            <consortium name="The Broad Institute Genomics Platform"/>
            <consortium name="The Broad Institute Genome Sequencing Center for Infectious Disease"/>
            <person name="Wu L."/>
            <person name="Ma J."/>
        </authorList>
    </citation>
    <scope>NUCLEOTIDE SEQUENCE [LARGE SCALE GENOMIC DNA]</scope>
    <source>
        <strain evidence="2">JCM 18326</strain>
    </source>
</reference>
<dbReference type="Pfam" id="PF11751">
    <property type="entry name" value="PorP_SprF"/>
    <property type="match status" value="1"/>
</dbReference>
<evidence type="ECO:0000313" key="1">
    <source>
        <dbReference type="EMBL" id="GAA4849799.1"/>
    </source>
</evidence>
<organism evidence="1 2">
    <name type="scientific">Algivirga pacifica</name>
    <dbReference type="NCBI Taxonomy" id="1162670"/>
    <lineage>
        <taxon>Bacteria</taxon>
        <taxon>Pseudomonadati</taxon>
        <taxon>Bacteroidota</taxon>
        <taxon>Cytophagia</taxon>
        <taxon>Cytophagales</taxon>
        <taxon>Flammeovirgaceae</taxon>
        <taxon>Algivirga</taxon>
    </lineage>
</organism>
<accession>A0ABP9DKN9</accession>
<evidence type="ECO:0000313" key="2">
    <source>
        <dbReference type="Proteomes" id="UP001500298"/>
    </source>
</evidence>
<dbReference type="NCBIfam" id="TIGR03519">
    <property type="entry name" value="T9SS_PorP_fam"/>
    <property type="match status" value="1"/>
</dbReference>
<sequence length="365" mass="41306">MSIYIRYFSALFLFLFPFLSDAQQFYLTQYSQALPWYNPSFTGIESFSAVDLGIRDNGGGDVNTPTTMQVNINLALTGENKKYGQETKTVKRPNITFRTSDQTLFSRHDTKVETEVHGGGLRKRQEVFEARSKHGLGAGLVSIKAGGIVQYQGQLSYAFHLPLSKRWKASFGAAALVSSSRYNVIDYTMRNSNDQIYLELLDKGGRQELFYYLNMGGTLYSQRYHLSYAYTNVLGGNLENTANDSSAISNKMEDVHGIMAGMRISLGGRSELQPNVLLLLRTNTPSLISPGVKWIYDQKFMAGVNYRPNESVDFITAVMLSPQIKFGYSFDLLIGDPNNTDFRMHELSLSFILNRDNKTFDRRFW</sequence>